<evidence type="ECO:0000256" key="6">
    <source>
        <dbReference type="RuleBase" id="RU363053"/>
    </source>
</evidence>
<protein>
    <submittedName>
        <fullName evidence="7">Uncharacterized protein</fullName>
    </submittedName>
</protein>
<name>A0A0C3P3B5_PHLG1</name>
<dbReference type="InterPro" id="IPR007248">
    <property type="entry name" value="Mpv17_PMP22"/>
</dbReference>
<proteinExistence type="inferred from homology"/>
<sequence>MSSTRVAYPTSTPSKVVVAVPPTSRGNDLFRVLLSAYISELSARPLRTKSITVGVFNFVQDILGNHLAGVPPKRVPKDAPLYEKLAARLKIDGKAFKMLLYGVFISAPLSHYTTGYLQKVFAGRTNTLAGKVAQILASCLISSPITAVSYLACSAVINGARTQKEIVGAVKRGFMTIMRISWMTTPVSMLTAQYYLSPEMWVPFFNAVTFVLGTYFNTQVKLATIAKEKREKREEKKD</sequence>
<gene>
    <name evidence="7" type="ORF">PHLGIDRAFT_81518</name>
</gene>
<evidence type="ECO:0000256" key="1">
    <source>
        <dbReference type="ARBA" id="ARBA00004141"/>
    </source>
</evidence>
<keyword evidence="3 6" id="KW-0812">Transmembrane</keyword>
<keyword evidence="8" id="KW-1185">Reference proteome</keyword>
<reference evidence="7 8" key="1">
    <citation type="journal article" date="2014" name="PLoS Genet.">
        <title>Analysis of the Phlebiopsis gigantea genome, transcriptome and secretome provides insight into its pioneer colonization strategies of wood.</title>
        <authorList>
            <person name="Hori C."/>
            <person name="Ishida T."/>
            <person name="Igarashi K."/>
            <person name="Samejima M."/>
            <person name="Suzuki H."/>
            <person name="Master E."/>
            <person name="Ferreira P."/>
            <person name="Ruiz-Duenas F.J."/>
            <person name="Held B."/>
            <person name="Canessa P."/>
            <person name="Larrondo L.F."/>
            <person name="Schmoll M."/>
            <person name="Druzhinina I.S."/>
            <person name="Kubicek C.P."/>
            <person name="Gaskell J.A."/>
            <person name="Kersten P."/>
            <person name="St John F."/>
            <person name="Glasner J."/>
            <person name="Sabat G."/>
            <person name="Splinter BonDurant S."/>
            <person name="Syed K."/>
            <person name="Yadav J."/>
            <person name="Mgbeahuruike A.C."/>
            <person name="Kovalchuk A."/>
            <person name="Asiegbu F.O."/>
            <person name="Lackner G."/>
            <person name="Hoffmeister D."/>
            <person name="Rencoret J."/>
            <person name="Gutierrez A."/>
            <person name="Sun H."/>
            <person name="Lindquist E."/>
            <person name="Barry K."/>
            <person name="Riley R."/>
            <person name="Grigoriev I.V."/>
            <person name="Henrissat B."/>
            <person name="Kues U."/>
            <person name="Berka R.M."/>
            <person name="Martinez A.T."/>
            <person name="Covert S.F."/>
            <person name="Blanchette R.A."/>
            <person name="Cullen D."/>
        </authorList>
    </citation>
    <scope>NUCLEOTIDE SEQUENCE [LARGE SCALE GENOMIC DNA]</scope>
    <source>
        <strain evidence="7 8">11061_1 CR5-6</strain>
    </source>
</reference>
<dbReference type="AlphaFoldDB" id="A0A0C3P3B5"/>
<dbReference type="EMBL" id="KN840439">
    <property type="protein sequence ID" value="KIP12404.1"/>
    <property type="molecule type" value="Genomic_DNA"/>
</dbReference>
<evidence type="ECO:0000256" key="2">
    <source>
        <dbReference type="ARBA" id="ARBA00006824"/>
    </source>
</evidence>
<dbReference type="Proteomes" id="UP000053257">
    <property type="component" value="Unassembled WGS sequence"/>
</dbReference>
<feature type="transmembrane region" description="Helical" evidence="6">
    <location>
        <begin position="98"/>
        <end position="115"/>
    </location>
</feature>
<dbReference type="OrthoDB" id="860at2759"/>
<comment type="similarity">
    <text evidence="2 6">Belongs to the peroxisomal membrane protein PXMP2/4 family.</text>
</comment>
<comment type="subcellular location">
    <subcellularLocation>
        <location evidence="1">Membrane</location>
        <topology evidence="1">Multi-pass membrane protein</topology>
    </subcellularLocation>
</comment>
<feature type="transmembrane region" description="Helical" evidence="6">
    <location>
        <begin position="177"/>
        <end position="196"/>
    </location>
</feature>
<dbReference type="STRING" id="745531.A0A0C3P3B5"/>
<dbReference type="GO" id="GO:0005778">
    <property type="term" value="C:peroxisomal membrane"/>
    <property type="evidence" value="ECO:0007669"/>
    <property type="project" value="TreeGrafter"/>
</dbReference>
<evidence type="ECO:0000313" key="8">
    <source>
        <dbReference type="Proteomes" id="UP000053257"/>
    </source>
</evidence>
<keyword evidence="4 6" id="KW-1133">Transmembrane helix</keyword>
<evidence type="ECO:0000256" key="5">
    <source>
        <dbReference type="ARBA" id="ARBA00023136"/>
    </source>
</evidence>
<dbReference type="PANTHER" id="PTHR11266">
    <property type="entry name" value="PEROXISOMAL MEMBRANE PROTEIN 2, PXMP2 MPV17"/>
    <property type="match status" value="1"/>
</dbReference>
<dbReference type="PANTHER" id="PTHR11266:SF93">
    <property type="entry name" value="INTEGRAL MEMBRANE PROTEIN 25D9-6"/>
    <property type="match status" value="1"/>
</dbReference>
<dbReference type="HOGENOM" id="CLU_066033_2_0_1"/>
<keyword evidence="5 6" id="KW-0472">Membrane</keyword>
<evidence type="ECO:0000256" key="4">
    <source>
        <dbReference type="ARBA" id="ARBA00022989"/>
    </source>
</evidence>
<evidence type="ECO:0000256" key="3">
    <source>
        <dbReference type="ARBA" id="ARBA00022692"/>
    </source>
</evidence>
<accession>A0A0C3P3B5</accession>
<feature type="transmembrane region" description="Helical" evidence="6">
    <location>
        <begin position="202"/>
        <end position="223"/>
    </location>
</feature>
<dbReference type="Pfam" id="PF04117">
    <property type="entry name" value="Mpv17_PMP22"/>
    <property type="match status" value="1"/>
</dbReference>
<feature type="transmembrane region" description="Helical" evidence="6">
    <location>
        <begin position="135"/>
        <end position="157"/>
    </location>
</feature>
<organism evidence="7 8">
    <name type="scientific">Phlebiopsis gigantea (strain 11061_1 CR5-6)</name>
    <name type="common">White-rot fungus</name>
    <name type="synonym">Peniophora gigantea</name>
    <dbReference type="NCBI Taxonomy" id="745531"/>
    <lineage>
        <taxon>Eukaryota</taxon>
        <taxon>Fungi</taxon>
        <taxon>Dikarya</taxon>
        <taxon>Basidiomycota</taxon>
        <taxon>Agaricomycotina</taxon>
        <taxon>Agaricomycetes</taxon>
        <taxon>Polyporales</taxon>
        <taxon>Phanerochaetaceae</taxon>
        <taxon>Phlebiopsis</taxon>
    </lineage>
</organism>
<evidence type="ECO:0000313" key="7">
    <source>
        <dbReference type="EMBL" id="KIP12404.1"/>
    </source>
</evidence>